<evidence type="ECO:0000313" key="2">
    <source>
        <dbReference type="Proteomes" id="UP000287651"/>
    </source>
</evidence>
<dbReference type="AlphaFoldDB" id="A0A426Y2F8"/>
<proteinExistence type="predicted"/>
<sequence>MDHVSISSLESIVSYTLRKDVSEVEFRSVVGAPSQKFKILAIPNVLAEGKSSEHDFAKKCDGHRVYAKSRFDRFFIHRLGNLKYWSFPTY</sequence>
<accession>A0A426Y2F8</accession>
<gene>
    <name evidence="1" type="ORF">B296_00053806</name>
</gene>
<reference evidence="1 2" key="1">
    <citation type="journal article" date="2014" name="Agronomy (Basel)">
        <title>A Draft Genome Sequence for Ensete ventricosum, the Drought-Tolerant Tree Against Hunger.</title>
        <authorList>
            <person name="Harrison J."/>
            <person name="Moore K.A."/>
            <person name="Paszkiewicz K."/>
            <person name="Jones T."/>
            <person name="Grant M."/>
            <person name="Ambacheew D."/>
            <person name="Muzemil S."/>
            <person name="Studholme D.J."/>
        </authorList>
    </citation>
    <scope>NUCLEOTIDE SEQUENCE [LARGE SCALE GENOMIC DNA]</scope>
</reference>
<dbReference type="Proteomes" id="UP000287651">
    <property type="component" value="Unassembled WGS sequence"/>
</dbReference>
<evidence type="ECO:0000313" key="1">
    <source>
        <dbReference type="EMBL" id="RRT45977.1"/>
    </source>
</evidence>
<name>A0A426Y2F8_ENSVE</name>
<organism evidence="1 2">
    <name type="scientific">Ensete ventricosum</name>
    <name type="common">Abyssinian banana</name>
    <name type="synonym">Musa ensete</name>
    <dbReference type="NCBI Taxonomy" id="4639"/>
    <lineage>
        <taxon>Eukaryota</taxon>
        <taxon>Viridiplantae</taxon>
        <taxon>Streptophyta</taxon>
        <taxon>Embryophyta</taxon>
        <taxon>Tracheophyta</taxon>
        <taxon>Spermatophyta</taxon>
        <taxon>Magnoliopsida</taxon>
        <taxon>Liliopsida</taxon>
        <taxon>Zingiberales</taxon>
        <taxon>Musaceae</taxon>
        <taxon>Ensete</taxon>
    </lineage>
</organism>
<dbReference type="EMBL" id="AMZH03015485">
    <property type="protein sequence ID" value="RRT45977.1"/>
    <property type="molecule type" value="Genomic_DNA"/>
</dbReference>
<comment type="caution">
    <text evidence="1">The sequence shown here is derived from an EMBL/GenBank/DDBJ whole genome shotgun (WGS) entry which is preliminary data.</text>
</comment>
<protein>
    <submittedName>
        <fullName evidence="1">Uncharacterized protein</fullName>
    </submittedName>
</protein>